<dbReference type="Proteomes" id="UP000010809">
    <property type="component" value="Chromosome"/>
</dbReference>
<dbReference type="AlphaFoldDB" id="L0DWG2"/>
<dbReference type="GO" id="GO:0006313">
    <property type="term" value="P:DNA transposition"/>
    <property type="evidence" value="ECO:0007669"/>
    <property type="project" value="InterPro"/>
</dbReference>
<organism evidence="3 4">
    <name type="scientific">Thioalkalivibrio nitratireducens (strain DSM 14787 / UNIQEM 213 / ALEN2)</name>
    <dbReference type="NCBI Taxonomy" id="1255043"/>
    <lineage>
        <taxon>Bacteria</taxon>
        <taxon>Pseudomonadati</taxon>
        <taxon>Pseudomonadota</taxon>
        <taxon>Gammaproteobacteria</taxon>
        <taxon>Chromatiales</taxon>
        <taxon>Ectothiorhodospiraceae</taxon>
        <taxon>Thioalkalivibrio</taxon>
    </lineage>
</organism>
<name>L0DWG2_THIND</name>
<dbReference type="eggNOG" id="COG1943">
    <property type="taxonomic scope" value="Bacteria"/>
</dbReference>
<keyword evidence="4" id="KW-1185">Reference proteome</keyword>
<dbReference type="STRING" id="1255043.TVNIR_2270"/>
<dbReference type="GO" id="GO:0003677">
    <property type="term" value="F:DNA binding"/>
    <property type="evidence" value="ECO:0007669"/>
    <property type="project" value="InterPro"/>
</dbReference>
<dbReference type="PATRIC" id="fig|1255043.3.peg.2290"/>
<dbReference type="EMBL" id="CP003989">
    <property type="protein sequence ID" value="AGA33924.1"/>
    <property type="molecule type" value="Genomic_DNA"/>
</dbReference>
<protein>
    <submittedName>
        <fullName evidence="3">Transposase-like protein</fullName>
    </submittedName>
</protein>
<evidence type="ECO:0000256" key="1">
    <source>
        <dbReference type="SAM" id="MobiDB-lite"/>
    </source>
</evidence>
<dbReference type="OrthoDB" id="9814067at2"/>
<feature type="domain" description="Transposase IS200-like" evidence="2">
    <location>
        <begin position="12"/>
        <end position="188"/>
    </location>
</feature>
<dbReference type="SUPFAM" id="SSF143422">
    <property type="entry name" value="Transposase IS200-like"/>
    <property type="match status" value="1"/>
</dbReference>
<feature type="compositionally biased region" description="Basic and acidic residues" evidence="1">
    <location>
        <begin position="233"/>
        <end position="242"/>
    </location>
</feature>
<dbReference type="PANTHER" id="PTHR34322">
    <property type="entry name" value="TRANSPOSASE, Y1_TNP DOMAIN-CONTAINING"/>
    <property type="match status" value="1"/>
</dbReference>
<dbReference type="PANTHER" id="PTHR34322:SF2">
    <property type="entry name" value="TRANSPOSASE IS200-LIKE DOMAIN-CONTAINING PROTEIN"/>
    <property type="match status" value="1"/>
</dbReference>
<gene>
    <name evidence="3" type="ordered locus">TVNIR_2270</name>
</gene>
<dbReference type="Gene3D" id="3.30.70.1290">
    <property type="entry name" value="Transposase IS200-like"/>
    <property type="match status" value="1"/>
</dbReference>
<evidence type="ECO:0000313" key="4">
    <source>
        <dbReference type="Proteomes" id="UP000010809"/>
    </source>
</evidence>
<dbReference type="InterPro" id="IPR036515">
    <property type="entry name" value="Transposase_17_sf"/>
</dbReference>
<dbReference type="InterPro" id="IPR002686">
    <property type="entry name" value="Transposase_17"/>
</dbReference>
<proteinExistence type="predicted"/>
<accession>L0DWG2</accession>
<dbReference type="RefSeq" id="WP_015259045.1">
    <property type="nucleotide sequence ID" value="NC_019902.2"/>
</dbReference>
<dbReference type="HOGENOM" id="CLU_053827_0_0_6"/>
<sequence>MPQPRSSLVSLSDTPWYHVVSRCVRRAYLCGEDAHSGRSFEHRRGWIVERLEQLAGVFAVDVAAYAVMSNHAHLVVRIDAERVQGWDAEEVLRRWTQVFSGPLLVQRYLADPASLGEAETAAVFDWVETYRSRLADLSWYMRVLNESIARMANAEDGVTGRFWEGRFKSQALLDDAAVLTAMAYVDLNPIRAKLAETPETSEYTAIAERLAELQGRLPRPHVAGSASPSGADRTGEADETAKSPESPDLGNERPRLQKEPRLAGLPCAPLMPFDATGRLATAVPFALEDYLELVDGTGRVIREDKRGFIPGETPAILERLNIDPEQFIQTAGRTLHRFGSAIGTPERLTERCVARNVAYLRGIRAARVLFDRCASRFPE</sequence>
<dbReference type="KEGG" id="tni:TVNIR_2270"/>
<reference evidence="3" key="1">
    <citation type="submission" date="2015-12" db="EMBL/GenBank/DDBJ databases">
        <authorList>
            <person name="Tikhonova T.V."/>
            <person name="Pavlov A.R."/>
            <person name="Beletsky A.V."/>
            <person name="Mardanov A.V."/>
            <person name="Sorokin D.Y."/>
            <person name="Ravin N.V."/>
            <person name="Popov V.O."/>
        </authorList>
    </citation>
    <scope>NUCLEOTIDE SEQUENCE</scope>
    <source>
        <strain evidence="3">DSM 14787</strain>
    </source>
</reference>
<evidence type="ECO:0000259" key="2">
    <source>
        <dbReference type="SMART" id="SM01321"/>
    </source>
</evidence>
<dbReference type="GO" id="GO:0004803">
    <property type="term" value="F:transposase activity"/>
    <property type="evidence" value="ECO:0007669"/>
    <property type="project" value="InterPro"/>
</dbReference>
<evidence type="ECO:0000313" key="3">
    <source>
        <dbReference type="EMBL" id="AGA33924.1"/>
    </source>
</evidence>
<feature type="region of interest" description="Disordered" evidence="1">
    <location>
        <begin position="217"/>
        <end position="255"/>
    </location>
</feature>
<dbReference type="SMART" id="SM01321">
    <property type="entry name" value="Y1_Tnp"/>
    <property type="match status" value="1"/>
</dbReference>